<sequence>MHQITGKSLSGLLLALTTAVLWGMLPIALKLLLDVITANTITAIRFVAAAVMVGIWLGMRGKLPALAVLLNRKAGWLMLIAVAGLLSNYIMYLSGLNYLTAETGQVVIQLAPFLMMLGGVIIFKERLLLWQKAGAIMLVAGLLLFFNERLLVLVLQAGSETLGVLLVIAAGVTWAAYALAQKQLLVHYSSKQIMYLLYFAGSIAFLPLADFSPLQSMSQLHWALLVFCCLNTVVAYGAFAEALHHWEASKVSAVLAVTPLFTILFANVIGWLLPDFLVPQQLNLWSWLGAVFVVLGSALTALAPQFVEYRAARKVRKLQRDVF</sequence>
<proteinExistence type="inferred from homology"/>
<evidence type="ECO:0000256" key="4">
    <source>
        <dbReference type="ARBA" id="ARBA00022989"/>
    </source>
</evidence>
<dbReference type="RefSeq" id="WP_173501353.1">
    <property type="nucleotide sequence ID" value="NZ_JABSOD010000009.1"/>
</dbReference>
<keyword evidence="9" id="KW-1185">Reference proteome</keyword>
<feature type="domain" description="EamA" evidence="7">
    <location>
        <begin position="10"/>
        <end position="146"/>
    </location>
</feature>
<reference evidence="8 9" key="1">
    <citation type="submission" date="2020-06" db="EMBL/GenBank/DDBJ databases">
        <title>Rheinheimera sp. nov., a marine bacterium isolated from coastal.</title>
        <authorList>
            <person name="Yu Q."/>
            <person name="Qi Y."/>
            <person name="Pu J."/>
        </authorList>
    </citation>
    <scope>NUCLEOTIDE SEQUENCE [LARGE SCALE GENOMIC DNA]</scope>
    <source>
        <strain evidence="8 9">YQF-2</strain>
    </source>
</reference>
<dbReference type="PANTHER" id="PTHR32322">
    <property type="entry name" value="INNER MEMBRANE TRANSPORTER"/>
    <property type="match status" value="1"/>
</dbReference>
<evidence type="ECO:0000256" key="6">
    <source>
        <dbReference type="SAM" id="Phobius"/>
    </source>
</evidence>
<feature type="domain" description="EamA" evidence="7">
    <location>
        <begin position="162"/>
        <end position="300"/>
    </location>
</feature>
<evidence type="ECO:0000256" key="5">
    <source>
        <dbReference type="ARBA" id="ARBA00023136"/>
    </source>
</evidence>
<accession>A0A7Y5ARR6</accession>
<evidence type="ECO:0000256" key="1">
    <source>
        <dbReference type="ARBA" id="ARBA00004141"/>
    </source>
</evidence>
<keyword evidence="4 6" id="KW-1133">Transmembrane helix</keyword>
<feature type="transmembrane region" description="Helical" evidence="6">
    <location>
        <begin position="35"/>
        <end position="56"/>
    </location>
</feature>
<dbReference type="InterPro" id="IPR037185">
    <property type="entry name" value="EmrE-like"/>
</dbReference>
<dbReference type="Proteomes" id="UP000523161">
    <property type="component" value="Unassembled WGS sequence"/>
</dbReference>
<feature type="transmembrane region" description="Helical" evidence="6">
    <location>
        <begin position="192"/>
        <end position="209"/>
    </location>
</feature>
<feature type="transmembrane region" description="Helical" evidence="6">
    <location>
        <begin position="221"/>
        <end position="239"/>
    </location>
</feature>
<dbReference type="InterPro" id="IPR000620">
    <property type="entry name" value="EamA_dom"/>
</dbReference>
<dbReference type="PANTHER" id="PTHR32322:SF2">
    <property type="entry name" value="EAMA DOMAIN-CONTAINING PROTEIN"/>
    <property type="match status" value="1"/>
</dbReference>
<comment type="caution">
    <text evidence="8">The sequence shown here is derived from an EMBL/GenBank/DDBJ whole genome shotgun (WGS) entry which is preliminary data.</text>
</comment>
<feature type="transmembrane region" description="Helical" evidence="6">
    <location>
        <begin position="12"/>
        <end position="29"/>
    </location>
</feature>
<feature type="transmembrane region" description="Helical" evidence="6">
    <location>
        <begin position="285"/>
        <end position="307"/>
    </location>
</feature>
<feature type="transmembrane region" description="Helical" evidence="6">
    <location>
        <begin position="251"/>
        <end position="273"/>
    </location>
</feature>
<evidence type="ECO:0000256" key="3">
    <source>
        <dbReference type="ARBA" id="ARBA00022692"/>
    </source>
</evidence>
<feature type="transmembrane region" description="Helical" evidence="6">
    <location>
        <begin position="76"/>
        <end position="94"/>
    </location>
</feature>
<feature type="transmembrane region" description="Helical" evidence="6">
    <location>
        <begin position="135"/>
        <end position="155"/>
    </location>
</feature>
<comment type="similarity">
    <text evidence="2">Belongs to the EamA transporter family.</text>
</comment>
<keyword evidence="3 6" id="KW-0812">Transmembrane</keyword>
<gene>
    <name evidence="8" type="ORF">HRH59_11230</name>
</gene>
<evidence type="ECO:0000259" key="7">
    <source>
        <dbReference type="Pfam" id="PF00892"/>
    </source>
</evidence>
<dbReference type="AlphaFoldDB" id="A0A7Y5ARR6"/>
<evidence type="ECO:0000256" key="2">
    <source>
        <dbReference type="ARBA" id="ARBA00007362"/>
    </source>
</evidence>
<comment type="subcellular location">
    <subcellularLocation>
        <location evidence="1">Membrane</location>
        <topology evidence="1">Multi-pass membrane protein</topology>
    </subcellularLocation>
</comment>
<keyword evidence="5 6" id="KW-0472">Membrane</keyword>
<feature type="transmembrane region" description="Helical" evidence="6">
    <location>
        <begin position="106"/>
        <end position="123"/>
    </location>
</feature>
<dbReference type="InterPro" id="IPR050638">
    <property type="entry name" value="AA-Vitamin_Transporters"/>
</dbReference>
<evidence type="ECO:0000313" key="9">
    <source>
        <dbReference type="Proteomes" id="UP000523161"/>
    </source>
</evidence>
<feature type="transmembrane region" description="Helical" evidence="6">
    <location>
        <begin position="161"/>
        <end position="180"/>
    </location>
</feature>
<name>A0A7Y5ARR6_9GAMM</name>
<organism evidence="8 9">
    <name type="scientific">Rheinheimera lutimaris</name>
    <dbReference type="NCBI Taxonomy" id="2740584"/>
    <lineage>
        <taxon>Bacteria</taxon>
        <taxon>Pseudomonadati</taxon>
        <taxon>Pseudomonadota</taxon>
        <taxon>Gammaproteobacteria</taxon>
        <taxon>Chromatiales</taxon>
        <taxon>Chromatiaceae</taxon>
        <taxon>Rheinheimera</taxon>
    </lineage>
</organism>
<protein>
    <submittedName>
        <fullName evidence="8">DMT family transporter</fullName>
    </submittedName>
</protein>
<evidence type="ECO:0000313" key="8">
    <source>
        <dbReference type="EMBL" id="NRQ43114.1"/>
    </source>
</evidence>
<dbReference type="EMBL" id="JABSOD010000009">
    <property type="protein sequence ID" value="NRQ43114.1"/>
    <property type="molecule type" value="Genomic_DNA"/>
</dbReference>
<dbReference type="GO" id="GO:0016020">
    <property type="term" value="C:membrane"/>
    <property type="evidence" value="ECO:0007669"/>
    <property type="project" value="UniProtKB-SubCell"/>
</dbReference>
<dbReference type="SUPFAM" id="SSF103481">
    <property type="entry name" value="Multidrug resistance efflux transporter EmrE"/>
    <property type="match status" value="2"/>
</dbReference>
<dbReference type="Pfam" id="PF00892">
    <property type="entry name" value="EamA"/>
    <property type="match status" value="2"/>
</dbReference>